<name>A0ABD6WCP0_RATRA</name>
<protein>
    <recommendedName>
        <fullName evidence="6">Integral membrane protein</fullName>
    </recommendedName>
</protein>
<evidence type="ECO:0008006" key="6">
    <source>
        <dbReference type="Google" id="ProtNLM"/>
    </source>
</evidence>
<dbReference type="RefSeq" id="WP_104248371.1">
    <property type="nucleotide sequence ID" value="NZ_PSUD01000001.1"/>
</dbReference>
<feature type="transmembrane region" description="Helical" evidence="1">
    <location>
        <begin position="100"/>
        <end position="120"/>
    </location>
</feature>
<dbReference type="Proteomes" id="UP000239698">
    <property type="component" value="Unassembled WGS sequence"/>
</dbReference>
<keyword evidence="1" id="KW-0472">Membrane</keyword>
<organism evidence="2 4">
    <name type="scientific">Rathayibacter rathayi</name>
    <name type="common">Corynebacterium rathayi</name>
    <dbReference type="NCBI Taxonomy" id="33887"/>
    <lineage>
        <taxon>Bacteria</taxon>
        <taxon>Bacillati</taxon>
        <taxon>Actinomycetota</taxon>
        <taxon>Actinomycetes</taxon>
        <taxon>Micrococcales</taxon>
        <taxon>Microbacteriaceae</taxon>
        <taxon>Rathayibacter</taxon>
    </lineage>
</organism>
<gene>
    <name evidence="2" type="ORF">C5C04_00065</name>
    <name evidence="3" type="ORF">C5C40_00065</name>
</gene>
<evidence type="ECO:0000313" key="3">
    <source>
        <dbReference type="EMBL" id="PPH79736.1"/>
    </source>
</evidence>
<evidence type="ECO:0000256" key="1">
    <source>
        <dbReference type="SAM" id="Phobius"/>
    </source>
</evidence>
<feature type="transmembrane region" description="Helical" evidence="1">
    <location>
        <begin position="69"/>
        <end position="88"/>
    </location>
</feature>
<accession>A0ABD6WCP0</accession>
<keyword evidence="1" id="KW-0812">Transmembrane</keyword>
<reference evidence="4 5" key="1">
    <citation type="submission" date="2018-02" db="EMBL/GenBank/DDBJ databases">
        <title>Bacteriophage NCPPB3778 and a type I-E CRISPR drive the evolution of the US Biological Select Agent, Rathayibacter toxicus.</title>
        <authorList>
            <person name="Davis E.W.II."/>
            <person name="Tabima J.F."/>
            <person name="Weisberg A.J."/>
            <person name="Lopes L.D."/>
            <person name="Wiseman M.S."/>
            <person name="Wiseman M.S."/>
            <person name="Pupko T."/>
            <person name="Belcher M.S."/>
            <person name="Sechler A.J."/>
            <person name="Tancos M.A."/>
            <person name="Schroeder B.K."/>
            <person name="Murray T.D."/>
            <person name="Luster D.G."/>
            <person name="Schneider W.L."/>
            <person name="Rogers E."/>
            <person name="Andreote F.D."/>
            <person name="Grunwald N.J."/>
            <person name="Putnam M.L."/>
            <person name="Chang J.H."/>
        </authorList>
    </citation>
    <scope>NUCLEOTIDE SEQUENCE [LARGE SCALE GENOMIC DNA]</scope>
    <source>
        <strain evidence="3 5">AY1D6</strain>
        <strain evidence="2 4">AY1I9</strain>
    </source>
</reference>
<comment type="caution">
    <text evidence="2">The sequence shown here is derived from an EMBL/GenBank/DDBJ whole genome shotgun (WGS) entry which is preliminary data.</text>
</comment>
<dbReference type="EMBL" id="PSVT01000001">
    <property type="protein sequence ID" value="PPH79736.1"/>
    <property type="molecule type" value="Genomic_DNA"/>
</dbReference>
<feature type="transmembrane region" description="Helical" evidence="1">
    <location>
        <begin position="147"/>
        <end position="165"/>
    </location>
</feature>
<keyword evidence="5" id="KW-1185">Reference proteome</keyword>
<sequence>MISVVTASCLWLVTAAMISRFIRHLARSSVHDSSALVSSALLATSLTLNVPGPYLAIDALLGGVNLADVLARSLLIAGMYALSIAFFRATEARRTRPRRWLAVGGLVATETVLAVSFSSIRAPSSSAAFMTDFGDQPAAAVYNSAEMAYVGGVMSFVLLASFRYASRMRFRFSRAGYTLVAVGAALLIAVAVVAVSMNVSHVAGHWSVLSLLSRIYPPLYVAAITSICIGASLPTVGRSLMTSRRGRRARQLLPALEAAHAGMRRSSTSLYDVLDWTGRDPLDRLHRLTIELLDFQRDPNRPREMTENERVLLAEATDLVLIGAMKENIHASS</sequence>
<dbReference type="Proteomes" id="UP000237881">
    <property type="component" value="Unassembled WGS sequence"/>
</dbReference>
<proteinExistence type="predicted"/>
<evidence type="ECO:0000313" key="5">
    <source>
        <dbReference type="Proteomes" id="UP000239698"/>
    </source>
</evidence>
<evidence type="ECO:0000313" key="4">
    <source>
        <dbReference type="Proteomes" id="UP000237881"/>
    </source>
</evidence>
<evidence type="ECO:0000313" key="2">
    <source>
        <dbReference type="EMBL" id="PPF16225.1"/>
    </source>
</evidence>
<dbReference type="AlphaFoldDB" id="A0ABD6WCP0"/>
<feature type="transmembrane region" description="Helical" evidence="1">
    <location>
        <begin position="219"/>
        <end position="241"/>
    </location>
</feature>
<feature type="transmembrane region" description="Helical" evidence="1">
    <location>
        <begin position="177"/>
        <end position="199"/>
    </location>
</feature>
<keyword evidence="1" id="KW-1133">Transmembrane helix</keyword>
<dbReference type="EMBL" id="PSUL01000001">
    <property type="protein sequence ID" value="PPF16225.1"/>
    <property type="molecule type" value="Genomic_DNA"/>
</dbReference>